<sequence>MRLNAVALVFVGLASAAFPIHAEQKFASQPQAGVPNIGTRTAIKLPDYVPVINYDQFLLASRGEDFGSDDGLSFATRSAAEALSAKFAVPSDGSKAANAEDPVNPNVLDASSDPKRIIKVAELLESDDLIDPAKVASAAMTAETQNAEPSQSVVRVTRRAPRRAAVSHSRVVKRGISRQQRNRVASAATSQRSGSAYNGIGADLERLVGFGTLTPDHRLTN</sequence>
<dbReference type="OrthoDB" id="7931772at2"/>
<feature type="compositionally biased region" description="Polar residues" evidence="1">
    <location>
        <begin position="177"/>
        <end position="196"/>
    </location>
</feature>
<dbReference type="EMBL" id="CP005587">
    <property type="protein sequence ID" value="AGK58945.1"/>
    <property type="molecule type" value="Genomic_DNA"/>
</dbReference>
<reference evidence="3 4" key="1">
    <citation type="journal article" date="2013" name="Genome Announc.">
        <title>Genome sequences for three denitrifying bacterial strains isolated from a uranium- and nitrate-contaminated subsurface environment.</title>
        <authorList>
            <person name="Venkatramanan R."/>
            <person name="Prakash O."/>
            <person name="Woyke T."/>
            <person name="Chain P."/>
            <person name="Goodwin L.A."/>
            <person name="Watson D."/>
            <person name="Brooks S."/>
            <person name="Kostka J.E."/>
            <person name="Green S.J."/>
        </authorList>
    </citation>
    <scope>NUCLEOTIDE SEQUENCE [LARGE SCALE GENOMIC DNA]</scope>
    <source>
        <strain evidence="3 4">1NES1</strain>
    </source>
</reference>
<proteinExistence type="predicted"/>
<evidence type="ECO:0000256" key="1">
    <source>
        <dbReference type="SAM" id="MobiDB-lite"/>
    </source>
</evidence>
<evidence type="ECO:0000313" key="4">
    <source>
        <dbReference type="Proteomes" id="UP000005952"/>
    </source>
</evidence>
<evidence type="ECO:0000313" key="3">
    <source>
        <dbReference type="EMBL" id="AGK58945.1"/>
    </source>
</evidence>
<name>N0BFR7_9HYPH</name>
<feature type="signal peptide" evidence="2">
    <location>
        <begin position="1"/>
        <end position="22"/>
    </location>
</feature>
<keyword evidence="2" id="KW-0732">Signal</keyword>
<dbReference type="RefSeq" id="WP_015598962.1">
    <property type="nucleotide sequence ID" value="NC_021172.1"/>
</dbReference>
<organism evidence="3 4">
    <name type="scientific">Hyphomicrobium denitrificans 1NES1</name>
    <dbReference type="NCBI Taxonomy" id="670307"/>
    <lineage>
        <taxon>Bacteria</taxon>
        <taxon>Pseudomonadati</taxon>
        <taxon>Pseudomonadota</taxon>
        <taxon>Alphaproteobacteria</taxon>
        <taxon>Hyphomicrobiales</taxon>
        <taxon>Hyphomicrobiaceae</taxon>
        <taxon>Hyphomicrobium</taxon>
    </lineage>
</organism>
<evidence type="ECO:0000256" key="2">
    <source>
        <dbReference type="SAM" id="SignalP"/>
    </source>
</evidence>
<dbReference type="KEGG" id="hdt:HYPDE_36368"/>
<feature type="chain" id="PRO_5004105729" evidence="2">
    <location>
        <begin position="23"/>
        <end position="221"/>
    </location>
</feature>
<protein>
    <submittedName>
        <fullName evidence="3">Uncharacterized protein</fullName>
    </submittedName>
</protein>
<dbReference type="HOGENOM" id="CLU_1249230_0_0_5"/>
<keyword evidence="4" id="KW-1185">Reference proteome</keyword>
<feature type="region of interest" description="Disordered" evidence="1">
    <location>
        <begin position="175"/>
        <end position="196"/>
    </location>
</feature>
<dbReference type="Proteomes" id="UP000005952">
    <property type="component" value="Chromosome"/>
</dbReference>
<accession>N0BFR7</accession>
<dbReference type="AlphaFoldDB" id="N0BFR7"/>
<gene>
    <name evidence="3" type="ORF">HYPDE_36368</name>
</gene>